<dbReference type="EMBL" id="MFKF01000207">
    <property type="protein sequence ID" value="OGG50512.1"/>
    <property type="molecule type" value="Genomic_DNA"/>
</dbReference>
<evidence type="ECO:0000313" key="2">
    <source>
        <dbReference type="EMBL" id="OGG50512.1"/>
    </source>
</evidence>
<dbReference type="PANTHER" id="PTHR36842:SF1">
    <property type="entry name" value="PROTEIN TOLB"/>
    <property type="match status" value="1"/>
</dbReference>
<evidence type="ECO:0008006" key="4">
    <source>
        <dbReference type="Google" id="ProtNLM"/>
    </source>
</evidence>
<organism evidence="2 3">
    <name type="scientific">Handelsmanbacteria sp. (strain RIFCSPLOWO2_12_FULL_64_10)</name>
    <dbReference type="NCBI Taxonomy" id="1817868"/>
    <lineage>
        <taxon>Bacteria</taxon>
        <taxon>Candidatus Handelsmaniibacteriota</taxon>
    </lineage>
</organism>
<dbReference type="InterPro" id="IPR011042">
    <property type="entry name" value="6-blade_b-propeller_TolB-like"/>
</dbReference>
<dbReference type="InterPro" id="IPR011659">
    <property type="entry name" value="WD40"/>
</dbReference>
<dbReference type="AlphaFoldDB" id="A0A1F6CNS1"/>
<reference evidence="2 3" key="1">
    <citation type="journal article" date="2016" name="Nat. Commun.">
        <title>Thousands of microbial genomes shed light on interconnected biogeochemical processes in an aquifer system.</title>
        <authorList>
            <person name="Anantharaman K."/>
            <person name="Brown C.T."/>
            <person name="Hug L.A."/>
            <person name="Sharon I."/>
            <person name="Castelle C.J."/>
            <person name="Probst A.J."/>
            <person name="Thomas B.C."/>
            <person name="Singh A."/>
            <person name="Wilkins M.J."/>
            <person name="Karaoz U."/>
            <person name="Brodie E.L."/>
            <person name="Williams K.H."/>
            <person name="Hubbard S.S."/>
            <person name="Banfield J.F."/>
        </authorList>
    </citation>
    <scope>NUCLEOTIDE SEQUENCE [LARGE SCALE GENOMIC DNA]</scope>
    <source>
        <strain evidence="3">RIFCSPLOWO2_12_FULL_64_10</strain>
    </source>
</reference>
<dbReference type="Gene3D" id="2.120.10.30">
    <property type="entry name" value="TolB, C-terminal domain"/>
    <property type="match status" value="2"/>
</dbReference>
<sequence>MGIPRPMPGPARMGPGIDLSKGLEGRLQRDRFFPSLLGLGSPGLSAIRTDHFVIYYRDADQTARQLADIAEEVFDAIAPLYPKYFKSYAPVHVLVDDSIDYGNGSASYYQNFIQIWATNLDFELRGTHAWVKNVFAHEFTHIVTLKAARRNWPFELGIAQMAEMNRNPDYVFGMPFYQLAVPTWFAEGIAQYEDDKMGYEAWDTHRDMLLRMATLEDDLLSYAEMGVFSRDGHHFEMSYNQGYGILRYIDEAYGPDRVRALAEHTGLVNFKSAISKVLRKSADKVYDEWKAHLKVKYGALADSLQKAGLVEGEKAIDEGFLDYHPVHSPDGKRVVYLSNRKSDFAITELRVKDLSTGAVKTVAKNVDNRFSWSPDGKKLYYNRAPRGRFDIYVYDFDTKEERKLTLGLRAKDPAVSPDGKRIAFVRNEDGTNNLGVMNADGTKIRYLTHHNDATQYYGPRWSPDGKRIAFSVFRGEDRDVAVINADAEPFKKARSKADSSKTFPDSLAYADNAGFEALIRTGADERDPCWLPDGSGLVFASDRTGIFNLYEYDLASKQVRQITNVLGGAFCPSVSPSGDEALYAGFHAGNYSVYRVKRSEARPAPALQQVDRDYRGVYTGEPIDKAYKVGRYGTHVTLNGVMPFIVLGPTFIGNRFGLDQVSGGLQVGAGDLLGGDQIISGFSIGKNLRRSIDLNSSFLVGYVKSLTPFSGESKTYAPTLYTFYNRQTINSALDLGAVAARRDTSSGTLRVETDSGRVLIPDVTQFLHLTLDESYRFKDVFHEFVVGVDLPISSRQGFELEYGYLKFYENMHTKQTIFDSSRVFQRGADITQDIKKIDRRFGQPQVVADQNLYSSDSGPFYQSSDLAVAWRYVNVKPTIDSFINPAGRVVTLRYRRLNATVADSLAQATRDPNTGVPVPASGNPSPDPFLFDPVKLGINEFTFSWNEFIPLGGKATLGLQTFVGYKDQPIKRFQPNGGPFEGAFYYPLRYYLGGWGSLRGYPYFTLQGGKAVLGRVTLTLPLFQKIRKELPPLYFDRLYATLFVETGATSDAAKLNDLKFNSRAIRNAFLSDAGVELRMQMFSFYRLPMFGFFQFVAPFTRNVRDRNDPTQINRVDKHRIFFGFSI</sequence>
<comment type="similarity">
    <text evidence="1">Belongs to the TolB family.</text>
</comment>
<dbReference type="Gene3D" id="2.40.160.50">
    <property type="entry name" value="membrane protein fhac: a member of the omp85/tpsb transporter family"/>
    <property type="match status" value="1"/>
</dbReference>
<comment type="caution">
    <text evidence="2">The sequence shown here is derived from an EMBL/GenBank/DDBJ whole genome shotgun (WGS) entry which is preliminary data.</text>
</comment>
<dbReference type="PANTHER" id="PTHR36842">
    <property type="entry name" value="PROTEIN TOLB HOMOLOG"/>
    <property type="match status" value="1"/>
</dbReference>
<name>A0A1F6CNS1_HANXR</name>
<dbReference type="Proteomes" id="UP000178606">
    <property type="component" value="Unassembled WGS sequence"/>
</dbReference>
<gene>
    <name evidence="2" type="ORF">A3F84_17815</name>
</gene>
<protein>
    <recommendedName>
        <fullName evidence="4">Bacterial surface antigen (D15) domain-containing protein</fullName>
    </recommendedName>
</protein>
<evidence type="ECO:0000313" key="3">
    <source>
        <dbReference type="Proteomes" id="UP000178606"/>
    </source>
</evidence>
<accession>A0A1F6CNS1</accession>
<dbReference type="SUPFAM" id="SSF82171">
    <property type="entry name" value="DPP6 N-terminal domain-like"/>
    <property type="match status" value="1"/>
</dbReference>
<dbReference type="Pfam" id="PF07676">
    <property type="entry name" value="PD40"/>
    <property type="match status" value="5"/>
</dbReference>
<evidence type="ECO:0000256" key="1">
    <source>
        <dbReference type="ARBA" id="ARBA00009820"/>
    </source>
</evidence>
<proteinExistence type="inferred from homology"/>